<name>A0A151JRL2_9HYME</name>
<dbReference type="Proteomes" id="UP000078492">
    <property type="component" value="Unassembled WGS sequence"/>
</dbReference>
<dbReference type="EMBL" id="KQ978588">
    <property type="protein sequence ID" value="KYN29982.1"/>
    <property type="molecule type" value="Genomic_DNA"/>
</dbReference>
<reference evidence="1 2" key="1">
    <citation type="submission" date="2015-09" db="EMBL/GenBank/DDBJ databases">
        <title>Trachymyrmex cornetzi WGS genome.</title>
        <authorList>
            <person name="Nygaard S."/>
            <person name="Hu H."/>
            <person name="Boomsma J."/>
            <person name="Zhang G."/>
        </authorList>
    </citation>
    <scope>NUCLEOTIDE SEQUENCE [LARGE SCALE GENOMIC DNA]</scope>
    <source>
        <strain evidence="1">Tcor2-1</strain>
        <tissue evidence="1">Whole body</tissue>
    </source>
</reference>
<protein>
    <submittedName>
        <fullName evidence="1">Uncharacterized protein</fullName>
    </submittedName>
</protein>
<keyword evidence="2" id="KW-1185">Reference proteome</keyword>
<accession>A0A151JRL2</accession>
<proteinExistence type="predicted"/>
<sequence length="118" mass="13458">MVRLSAAAVRKRRQWLEAIGKSSGTLWKTCRKICISIEVSSMRIAFDKKTLRIKILYVFARSETPVLFDKRYRALCNGRTKDAVHGNDCGEKRSGESLRKLRVYLSVNVIALLLQCPV</sequence>
<evidence type="ECO:0000313" key="2">
    <source>
        <dbReference type="Proteomes" id="UP000078492"/>
    </source>
</evidence>
<organism evidence="1 2">
    <name type="scientific">Trachymyrmex cornetzi</name>
    <dbReference type="NCBI Taxonomy" id="471704"/>
    <lineage>
        <taxon>Eukaryota</taxon>
        <taxon>Metazoa</taxon>
        <taxon>Ecdysozoa</taxon>
        <taxon>Arthropoda</taxon>
        <taxon>Hexapoda</taxon>
        <taxon>Insecta</taxon>
        <taxon>Pterygota</taxon>
        <taxon>Neoptera</taxon>
        <taxon>Endopterygota</taxon>
        <taxon>Hymenoptera</taxon>
        <taxon>Apocrita</taxon>
        <taxon>Aculeata</taxon>
        <taxon>Formicoidea</taxon>
        <taxon>Formicidae</taxon>
        <taxon>Myrmicinae</taxon>
        <taxon>Trachymyrmex</taxon>
    </lineage>
</organism>
<dbReference type="AlphaFoldDB" id="A0A151JRL2"/>
<gene>
    <name evidence="1" type="ORF">ALC57_00562</name>
</gene>
<evidence type="ECO:0000313" key="1">
    <source>
        <dbReference type="EMBL" id="KYN29982.1"/>
    </source>
</evidence>